<evidence type="ECO:0000313" key="11">
    <source>
        <dbReference type="Proteomes" id="UP000320393"/>
    </source>
</evidence>
<dbReference type="GO" id="GO:0055085">
    <property type="term" value="P:transmembrane transport"/>
    <property type="evidence" value="ECO:0007669"/>
    <property type="project" value="InterPro"/>
</dbReference>
<dbReference type="PANTHER" id="PTHR43386:SF1">
    <property type="entry name" value="D,D-DIPEPTIDE TRANSPORT SYSTEM PERMEASE PROTEIN DDPC-RELATED"/>
    <property type="match status" value="1"/>
</dbReference>
<evidence type="ECO:0000256" key="1">
    <source>
        <dbReference type="ARBA" id="ARBA00004651"/>
    </source>
</evidence>
<feature type="domain" description="ABC transmembrane type-1" evidence="9">
    <location>
        <begin position="179"/>
        <end position="369"/>
    </location>
</feature>
<keyword evidence="2 7" id="KW-0813">Transport</keyword>
<dbReference type="SUPFAM" id="SSF161098">
    <property type="entry name" value="MetI-like"/>
    <property type="match status" value="1"/>
</dbReference>
<comment type="similarity">
    <text evidence="7">Belongs to the binding-protein-dependent transport system permease family.</text>
</comment>
<dbReference type="PROSITE" id="PS50928">
    <property type="entry name" value="ABC_TM1"/>
    <property type="match status" value="1"/>
</dbReference>
<name>A0A537LWR2_9BACT</name>
<dbReference type="InterPro" id="IPR025966">
    <property type="entry name" value="OppC_N"/>
</dbReference>
<feature type="region of interest" description="Disordered" evidence="8">
    <location>
        <begin position="1"/>
        <end position="25"/>
    </location>
</feature>
<evidence type="ECO:0000259" key="9">
    <source>
        <dbReference type="PROSITE" id="PS50928"/>
    </source>
</evidence>
<dbReference type="AlphaFoldDB" id="A0A537LWR2"/>
<dbReference type="Proteomes" id="UP000320393">
    <property type="component" value="Unassembled WGS sequence"/>
</dbReference>
<dbReference type="Pfam" id="PF12911">
    <property type="entry name" value="OppC_N"/>
    <property type="match status" value="1"/>
</dbReference>
<feature type="transmembrane region" description="Helical" evidence="7">
    <location>
        <begin position="245"/>
        <end position="261"/>
    </location>
</feature>
<gene>
    <name evidence="10" type="ORF">E6H02_05940</name>
</gene>
<feature type="transmembrane region" description="Helical" evidence="7">
    <location>
        <begin position="118"/>
        <end position="140"/>
    </location>
</feature>
<dbReference type="PANTHER" id="PTHR43386">
    <property type="entry name" value="OLIGOPEPTIDE TRANSPORT SYSTEM PERMEASE PROTEIN APPC"/>
    <property type="match status" value="1"/>
</dbReference>
<evidence type="ECO:0000256" key="6">
    <source>
        <dbReference type="ARBA" id="ARBA00023136"/>
    </source>
</evidence>
<feature type="compositionally biased region" description="Basic and acidic residues" evidence="8">
    <location>
        <begin position="1"/>
        <end position="12"/>
    </location>
</feature>
<evidence type="ECO:0000256" key="8">
    <source>
        <dbReference type="SAM" id="MobiDB-lite"/>
    </source>
</evidence>
<reference evidence="10 11" key="1">
    <citation type="journal article" date="2019" name="Nat. Microbiol.">
        <title>Mediterranean grassland soil C-N compound turnover is dependent on rainfall and depth, and is mediated by genomically divergent microorganisms.</title>
        <authorList>
            <person name="Diamond S."/>
            <person name="Andeer P.F."/>
            <person name="Li Z."/>
            <person name="Crits-Christoph A."/>
            <person name="Burstein D."/>
            <person name="Anantharaman K."/>
            <person name="Lane K.R."/>
            <person name="Thomas B.C."/>
            <person name="Pan C."/>
            <person name="Northen T.R."/>
            <person name="Banfield J.F."/>
        </authorList>
    </citation>
    <scope>NUCLEOTIDE SEQUENCE [LARGE SCALE GENOMIC DNA]</scope>
    <source>
        <strain evidence="10">NP_5</strain>
    </source>
</reference>
<dbReference type="InterPro" id="IPR050366">
    <property type="entry name" value="BP-dependent_transpt_permease"/>
</dbReference>
<sequence length="381" mass="40260">MEVRVPKRDAARPHHARDRLRVPARGIRPGRDAVRLAGPGAVCVQRDKRQRLPGGPGVHPVCDPDLHCDLHPGGRPIRRARSASPDVSAPRGAVATPATLPVWTAAADAIDLLKRNPITLAGAAVIVVVALVGLAAPAIAPYDPLTTNPADALRPPGAGHLMGTDEFGEDIWSRVLWGARIDLAIALGAVVVALVLGCVIGAVAGFWGGWIDEVAMRSMDVLQAFPSFILAMGIAAALGPNLRNLILAIALINVAVYARLMRARLLVVKHALYATAARGAGNPPWRVLLVHLMPNCLTPIFVQSSLQSGWAILTAAGLSFIGLGVRIPEPEWGVMVAIGVARITVGAWWVSFYPGLCIALAVMGFNLIGDGLQDLLDPQRR</sequence>
<evidence type="ECO:0000256" key="3">
    <source>
        <dbReference type="ARBA" id="ARBA00022475"/>
    </source>
</evidence>
<feature type="transmembrane region" description="Helical" evidence="7">
    <location>
        <begin position="183"/>
        <end position="209"/>
    </location>
</feature>
<protein>
    <submittedName>
        <fullName evidence="10">ABC transporter permease</fullName>
    </submittedName>
</protein>
<dbReference type="Pfam" id="PF00528">
    <property type="entry name" value="BPD_transp_1"/>
    <property type="match status" value="1"/>
</dbReference>
<dbReference type="InterPro" id="IPR035906">
    <property type="entry name" value="MetI-like_sf"/>
</dbReference>
<dbReference type="EMBL" id="VBAM01000184">
    <property type="protein sequence ID" value="TMJ12449.1"/>
    <property type="molecule type" value="Genomic_DNA"/>
</dbReference>
<feature type="transmembrane region" description="Helical" evidence="7">
    <location>
        <begin position="347"/>
        <end position="368"/>
    </location>
</feature>
<evidence type="ECO:0000256" key="4">
    <source>
        <dbReference type="ARBA" id="ARBA00022692"/>
    </source>
</evidence>
<keyword evidence="6 7" id="KW-0472">Membrane</keyword>
<keyword evidence="3" id="KW-1003">Cell membrane</keyword>
<dbReference type="CDD" id="cd06261">
    <property type="entry name" value="TM_PBP2"/>
    <property type="match status" value="1"/>
</dbReference>
<dbReference type="InterPro" id="IPR000515">
    <property type="entry name" value="MetI-like"/>
</dbReference>
<evidence type="ECO:0000313" key="10">
    <source>
        <dbReference type="EMBL" id="TMJ12449.1"/>
    </source>
</evidence>
<evidence type="ECO:0000256" key="5">
    <source>
        <dbReference type="ARBA" id="ARBA00022989"/>
    </source>
</evidence>
<keyword evidence="5 7" id="KW-1133">Transmembrane helix</keyword>
<organism evidence="10 11">
    <name type="scientific">Candidatus Segetimicrobium genomatis</name>
    <dbReference type="NCBI Taxonomy" id="2569760"/>
    <lineage>
        <taxon>Bacteria</taxon>
        <taxon>Bacillati</taxon>
        <taxon>Candidatus Sysuimicrobiota</taxon>
        <taxon>Candidatus Sysuimicrobiia</taxon>
        <taxon>Candidatus Sysuimicrobiales</taxon>
        <taxon>Candidatus Segetimicrobiaceae</taxon>
        <taxon>Candidatus Segetimicrobium</taxon>
    </lineage>
</organism>
<proteinExistence type="inferred from homology"/>
<dbReference type="GO" id="GO:0005886">
    <property type="term" value="C:plasma membrane"/>
    <property type="evidence" value="ECO:0007669"/>
    <property type="project" value="UniProtKB-SubCell"/>
</dbReference>
<comment type="subcellular location">
    <subcellularLocation>
        <location evidence="1 7">Cell membrane</location>
        <topology evidence="1 7">Multi-pass membrane protein</topology>
    </subcellularLocation>
</comment>
<evidence type="ECO:0000256" key="7">
    <source>
        <dbReference type="RuleBase" id="RU363032"/>
    </source>
</evidence>
<comment type="caution">
    <text evidence="10">The sequence shown here is derived from an EMBL/GenBank/DDBJ whole genome shotgun (WGS) entry which is preliminary data.</text>
</comment>
<accession>A0A537LWR2</accession>
<dbReference type="Gene3D" id="1.10.3720.10">
    <property type="entry name" value="MetI-like"/>
    <property type="match status" value="1"/>
</dbReference>
<keyword evidence="4 7" id="KW-0812">Transmembrane</keyword>
<feature type="transmembrane region" description="Helical" evidence="7">
    <location>
        <begin position="221"/>
        <end position="239"/>
    </location>
</feature>
<evidence type="ECO:0000256" key="2">
    <source>
        <dbReference type="ARBA" id="ARBA00022448"/>
    </source>
</evidence>